<keyword evidence="6" id="KW-0326">Glycosidase</keyword>
<evidence type="ECO:0000256" key="9">
    <source>
        <dbReference type="SAM" id="MobiDB-lite"/>
    </source>
</evidence>
<keyword evidence="14" id="KW-1185">Reference proteome</keyword>
<dbReference type="EC" id="3.2.1.39" evidence="3"/>
<dbReference type="InterPro" id="IPR040720">
    <property type="entry name" value="GH81_C"/>
</dbReference>
<feature type="chain" id="PRO_5040384881" description="glucan endo-1,3-beta-D-glucosidase" evidence="10">
    <location>
        <begin position="18"/>
        <end position="831"/>
    </location>
</feature>
<keyword evidence="10" id="KW-0732">Signal</keyword>
<dbReference type="PANTHER" id="PTHR31983:SF0">
    <property type="entry name" value="GLUCAN ENDO-1,3-BETA-D-GLUCOSIDASE 2"/>
    <property type="match status" value="1"/>
</dbReference>
<dbReference type="PROSITE" id="PS52008">
    <property type="entry name" value="GH81"/>
    <property type="match status" value="1"/>
</dbReference>
<dbReference type="EMBL" id="CAJVRM010000162">
    <property type="protein sequence ID" value="CAG8976065.1"/>
    <property type="molecule type" value="Genomic_DNA"/>
</dbReference>
<evidence type="ECO:0000313" key="13">
    <source>
        <dbReference type="EMBL" id="CAG8976065.1"/>
    </source>
</evidence>
<dbReference type="GO" id="GO:0071555">
    <property type="term" value="P:cell wall organization"/>
    <property type="evidence" value="ECO:0007669"/>
    <property type="project" value="UniProtKB-KW"/>
</dbReference>
<dbReference type="AlphaFoldDB" id="A0A9N9Q1G5"/>
<evidence type="ECO:0000256" key="4">
    <source>
        <dbReference type="ARBA" id="ARBA00022801"/>
    </source>
</evidence>
<name>A0A9N9Q1G5_9HELO</name>
<organism evidence="13 14">
    <name type="scientific">Hymenoscyphus albidus</name>
    <dbReference type="NCBI Taxonomy" id="595503"/>
    <lineage>
        <taxon>Eukaryota</taxon>
        <taxon>Fungi</taxon>
        <taxon>Dikarya</taxon>
        <taxon>Ascomycota</taxon>
        <taxon>Pezizomycotina</taxon>
        <taxon>Leotiomycetes</taxon>
        <taxon>Helotiales</taxon>
        <taxon>Helotiaceae</taxon>
        <taxon>Hymenoscyphus</taxon>
    </lineage>
</organism>
<sequence>MNLAFFLALLQTLLVYAKPLPQVSEFENGSEFFAPISGFVPSTSSVVPSVQVITVPTSSGTVQILPEPSTQLPATQGIIVTQLDPAGIHTGNPLLRTSIPSPTATLGGGQPTAVPGPKPLGPLADNIFQPVSTDPPPGNIPQRADHPVLRLNVLPSQQEPIGTNKFWQNFLLGSQTSGTWTHPYSIAWSKGKGATGSWGMSISHIEDNQKVFGEGNPVRYFVNPIGVQSIVISALELGGDTILSSERLTAFSAHISLHARAGDRPLIQLPIVQGMGFVTAGCNAITPILQSGVLFRSIKKASQNPKPGVMKFTIELEDNKKWFLYAWSPSGNNLDFTVINNGLIQATSTFDGVLQFAKDPGNGEALYDTASGAWAVTVDLSGTADGAVGSYTFTFNKEGYTDNPPTLLMYALPHHIASFSQGTRANVKDPQLDTTTKGRATAVVADSWTLSESLPTSMGFGPWDPDQGEKKGLSDDAKRIVHTIAEKEISQDMNAQSNLNSMYYSGKALAKFAQIVYVLNDMLDDKGLAQSGLSKLKQAFAVFIENRQQFPLFYESAWHGLVSSSTYATADAGTDFGNTYYNDHHFHYGYFVYAAAIIGHVDPSWIDPNKAYINALVRDYANPSPLDTFFPQHRNFDWYHGHSFAHGLYETADGRDEESSSEDIMSLLALKLWGSVIGDRNLEARGNLQLAIASRALQNYFLYDSTNANQPSNFIGNKVSGILFENKIDHVTYFGTNIEYVQGIHMIPLISASGLARTKRFVTEEWNAFFSNGRAEGTGGGWRGILMANLALINPKASWDWFVNGAFDAAGLDGGASQTWYAAMAGALAGV</sequence>
<evidence type="ECO:0000256" key="6">
    <source>
        <dbReference type="ARBA" id="ARBA00023295"/>
    </source>
</evidence>
<protein>
    <recommendedName>
        <fullName evidence="3">glucan endo-1,3-beta-D-glucosidase</fullName>
        <ecNumber evidence="3">3.2.1.39</ecNumber>
    </recommendedName>
</protein>
<keyword evidence="8" id="KW-0624">Polysaccharide degradation</keyword>
<evidence type="ECO:0000256" key="2">
    <source>
        <dbReference type="ARBA" id="ARBA00010730"/>
    </source>
</evidence>
<dbReference type="Gene3D" id="2.70.98.30">
    <property type="entry name" value="Golgi alpha-mannosidase II, domain 4"/>
    <property type="match status" value="1"/>
</dbReference>
<feature type="domain" description="Glycosyl hydrolase family 81 C-terminal" evidence="12">
    <location>
        <begin position="473"/>
        <end position="821"/>
    </location>
</feature>
<gene>
    <name evidence="13" type="ORF">HYALB_00002343</name>
</gene>
<evidence type="ECO:0000259" key="11">
    <source>
        <dbReference type="Pfam" id="PF03639"/>
    </source>
</evidence>
<comment type="catalytic activity">
    <reaction evidence="1">
        <text>Hydrolysis of (1-&gt;3)-beta-D-glucosidic linkages in (1-&gt;3)-beta-D-glucans.</text>
        <dbReference type="EC" id="3.2.1.39"/>
    </reaction>
</comment>
<keyword evidence="5" id="KW-0119">Carbohydrate metabolism</keyword>
<dbReference type="InterPro" id="IPR005200">
    <property type="entry name" value="Endo-beta-glucanase"/>
</dbReference>
<feature type="region of interest" description="Disordered" evidence="9">
    <location>
        <begin position="100"/>
        <end position="124"/>
    </location>
</feature>
<evidence type="ECO:0000256" key="8">
    <source>
        <dbReference type="ARBA" id="ARBA00023326"/>
    </source>
</evidence>
<keyword evidence="4" id="KW-0378">Hydrolase</keyword>
<dbReference type="GO" id="GO:0000272">
    <property type="term" value="P:polysaccharide catabolic process"/>
    <property type="evidence" value="ECO:0007669"/>
    <property type="project" value="UniProtKB-KW"/>
</dbReference>
<feature type="signal peptide" evidence="10">
    <location>
        <begin position="1"/>
        <end position="17"/>
    </location>
</feature>
<dbReference type="Pfam" id="PF03639">
    <property type="entry name" value="Glyco_hydro_81"/>
    <property type="match status" value="1"/>
</dbReference>
<evidence type="ECO:0000313" key="14">
    <source>
        <dbReference type="Proteomes" id="UP000701801"/>
    </source>
</evidence>
<dbReference type="InterPro" id="IPR040451">
    <property type="entry name" value="GH81_N"/>
</dbReference>
<accession>A0A9N9Q1G5</accession>
<evidence type="ECO:0000256" key="1">
    <source>
        <dbReference type="ARBA" id="ARBA00000382"/>
    </source>
</evidence>
<proteinExistence type="inferred from homology"/>
<dbReference type="Pfam" id="PF17652">
    <property type="entry name" value="Glyco_hydro81C"/>
    <property type="match status" value="1"/>
</dbReference>
<dbReference type="FunFam" id="1.10.287.1170:FF:000001">
    <property type="entry name" value="Endo-1,3-beta-glucanase Engl1"/>
    <property type="match status" value="1"/>
</dbReference>
<dbReference type="GO" id="GO:0009986">
    <property type="term" value="C:cell surface"/>
    <property type="evidence" value="ECO:0007669"/>
    <property type="project" value="TreeGrafter"/>
</dbReference>
<dbReference type="GO" id="GO:0052861">
    <property type="term" value="F:endo-1,3(4)-beta-glucanase activity"/>
    <property type="evidence" value="ECO:0007669"/>
    <property type="project" value="InterPro"/>
</dbReference>
<comment type="similarity">
    <text evidence="2">Belongs to the glycosyl hydrolase 81 family.</text>
</comment>
<feature type="domain" description="Glycosyl hydrolase family 81 N-terminal" evidence="11">
    <location>
        <begin position="146"/>
        <end position="465"/>
    </location>
</feature>
<dbReference type="Gene3D" id="1.10.287.1170">
    <property type="entry name" value="glycoside hydrolase family 81 endo-[beta] glucanase"/>
    <property type="match status" value="1"/>
</dbReference>
<evidence type="ECO:0000256" key="3">
    <source>
        <dbReference type="ARBA" id="ARBA00012780"/>
    </source>
</evidence>
<evidence type="ECO:0000259" key="12">
    <source>
        <dbReference type="Pfam" id="PF17652"/>
    </source>
</evidence>
<keyword evidence="7" id="KW-0961">Cell wall biogenesis/degradation</keyword>
<dbReference type="OrthoDB" id="4473401at2759"/>
<dbReference type="Proteomes" id="UP000701801">
    <property type="component" value="Unassembled WGS sequence"/>
</dbReference>
<comment type="caution">
    <text evidence="13">The sequence shown here is derived from an EMBL/GenBank/DDBJ whole genome shotgun (WGS) entry which is preliminary data.</text>
</comment>
<dbReference type="GO" id="GO:0042973">
    <property type="term" value="F:glucan endo-1,3-beta-D-glucosidase activity"/>
    <property type="evidence" value="ECO:0007669"/>
    <property type="project" value="UniProtKB-EC"/>
</dbReference>
<reference evidence="13" key="1">
    <citation type="submission" date="2021-07" db="EMBL/GenBank/DDBJ databases">
        <authorList>
            <person name="Durling M."/>
        </authorList>
    </citation>
    <scope>NUCLEOTIDE SEQUENCE</scope>
</reference>
<dbReference type="PANTHER" id="PTHR31983">
    <property type="entry name" value="ENDO-1,3(4)-BETA-GLUCANASE 1"/>
    <property type="match status" value="1"/>
</dbReference>
<evidence type="ECO:0000256" key="10">
    <source>
        <dbReference type="SAM" id="SignalP"/>
    </source>
</evidence>
<evidence type="ECO:0000256" key="7">
    <source>
        <dbReference type="ARBA" id="ARBA00023316"/>
    </source>
</evidence>
<evidence type="ECO:0000256" key="5">
    <source>
        <dbReference type="ARBA" id="ARBA00023277"/>
    </source>
</evidence>